<sequence>MAISKNSVRVQFTLNLDKPKEKQIVEFLDGCMDPNSSIKEIIYNYIVSNGGVKLPLVTPIKVSECDTKLLTVSKSDNVNKNIVTQSDEKPHEVSELEMNELEELSKFI</sequence>
<keyword evidence="2" id="KW-1185">Reference proteome</keyword>
<name>A0A1J0GI54_9CLOT</name>
<dbReference type="STRING" id="1552.A7L45_13585"/>
<gene>
    <name evidence="1" type="ORF">A7L45_13585</name>
</gene>
<dbReference type="Proteomes" id="UP000182569">
    <property type="component" value="Chromosome"/>
</dbReference>
<evidence type="ECO:0000313" key="2">
    <source>
        <dbReference type="Proteomes" id="UP000182569"/>
    </source>
</evidence>
<protein>
    <submittedName>
        <fullName evidence="1">Uncharacterized protein</fullName>
    </submittedName>
</protein>
<dbReference type="AlphaFoldDB" id="A0A1J0GI54"/>
<dbReference type="OrthoDB" id="1937890at2"/>
<proteinExistence type="predicted"/>
<accession>A0A1J0GI54</accession>
<reference evidence="2" key="1">
    <citation type="journal article" date="2016" name="Front. Microbiol.">
        <title>Complete Genome Sequence of Clostridium estertheticum DSM 8809, a Microbe Identified in Spoiled Vacuum Packed Beef.</title>
        <authorList>
            <person name="Yu Z."/>
            <person name="Gunn L."/>
            <person name="Brennan E."/>
            <person name="Reid R."/>
            <person name="Wall P.G."/>
            <person name="Gaora O.P."/>
            <person name="Hurley D."/>
            <person name="Bolton D."/>
            <person name="Fanning S."/>
        </authorList>
    </citation>
    <scope>NUCLEOTIDE SEQUENCE [LARGE SCALE GENOMIC DNA]</scope>
    <source>
        <strain evidence="2">DSM 8809</strain>
    </source>
</reference>
<organism evidence="1 2">
    <name type="scientific">Clostridium estertheticum subsp. estertheticum</name>
    <dbReference type="NCBI Taxonomy" id="1552"/>
    <lineage>
        <taxon>Bacteria</taxon>
        <taxon>Bacillati</taxon>
        <taxon>Bacillota</taxon>
        <taxon>Clostridia</taxon>
        <taxon>Eubacteriales</taxon>
        <taxon>Clostridiaceae</taxon>
        <taxon>Clostridium</taxon>
    </lineage>
</organism>
<evidence type="ECO:0000313" key="1">
    <source>
        <dbReference type="EMBL" id="APC41033.1"/>
    </source>
</evidence>
<dbReference type="EMBL" id="CP015756">
    <property type="protein sequence ID" value="APC41033.1"/>
    <property type="molecule type" value="Genomic_DNA"/>
</dbReference>
<dbReference type="RefSeq" id="WP_071613326.1">
    <property type="nucleotide sequence ID" value="NZ_CP015756.1"/>
</dbReference>
<dbReference type="KEGG" id="ceu:A7L45_13585"/>